<dbReference type="PANTHER" id="PTHR42715">
    <property type="entry name" value="BETA-GLUCOSIDASE"/>
    <property type="match status" value="1"/>
</dbReference>
<dbReference type="Pfam" id="PF14310">
    <property type="entry name" value="Fn3-like"/>
    <property type="match status" value="1"/>
</dbReference>
<evidence type="ECO:0000256" key="4">
    <source>
        <dbReference type="ARBA" id="ARBA00022801"/>
    </source>
</evidence>
<comment type="similarity">
    <text evidence="2 6">Belongs to the glycosyl hydrolase 3 family.</text>
</comment>
<dbReference type="UniPathway" id="UPA00696"/>
<dbReference type="STRING" id="675824.A0A1E3PUU8"/>
<dbReference type="Proteomes" id="UP000094385">
    <property type="component" value="Unassembled WGS sequence"/>
</dbReference>
<dbReference type="PROSITE" id="PS51820">
    <property type="entry name" value="PA14"/>
    <property type="match status" value="1"/>
</dbReference>
<keyword evidence="5 6" id="KW-0326">Glycosidase</keyword>
<keyword evidence="4 6" id="KW-0378">Hydrolase</keyword>
<dbReference type="InterPro" id="IPR026891">
    <property type="entry name" value="Fn3-like"/>
</dbReference>
<evidence type="ECO:0000256" key="1">
    <source>
        <dbReference type="ARBA" id="ARBA00000448"/>
    </source>
</evidence>
<proteinExistence type="inferred from homology"/>
<dbReference type="Gene3D" id="3.40.50.1700">
    <property type="entry name" value="Glycoside hydrolase family 3 C-terminal domain"/>
    <property type="match status" value="1"/>
</dbReference>
<evidence type="ECO:0000313" key="9">
    <source>
        <dbReference type="Proteomes" id="UP000094385"/>
    </source>
</evidence>
<feature type="domain" description="PA14" evidence="7">
    <location>
        <begin position="394"/>
        <end position="554"/>
    </location>
</feature>
<dbReference type="InterPro" id="IPR037524">
    <property type="entry name" value="PA14/GLEYA"/>
</dbReference>
<dbReference type="Pfam" id="PF07691">
    <property type="entry name" value="PA14"/>
    <property type="match status" value="1"/>
</dbReference>
<protein>
    <recommendedName>
        <fullName evidence="3 6">beta-glucosidase</fullName>
        <ecNumber evidence="3 6">3.2.1.21</ecNumber>
    </recommendedName>
</protein>
<dbReference type="SMART" id="SM00758">
    <property type="entry name" value="PA14"/>
    <property type="match status" value="1"/>
</dbReference>
<dbReference type="PRINTS" id="PR00133">
    <property type="entry name" value="GLHYDRLASE3"/>
</dbReference>
<dbReference type="GO" id="GO:0030245">
    <property type="term" value="P:cellulose catabolic process"/>
    <property type="evidence" value="ECO:0007669"/>
    <property type="project" value="UniProtKB-UniPathway"/>
</dbReference>
<dbReference type="GO" id="GO:0008422">
    <property type="term" value="F:beta-glucosidase activity"/>
    <property type="evidence" value="ECO:0007669"/>
    <property type="project" value="UniProtKB-EC"/>
</dbReference>
<evidence type="ECO:0000256" key="2">
    <source>
        <dbReference type="ARBA" id="ARBA00005336"/>
    </source>
</evidence>
<dbReference type="InterPro" id="IPR001764">
    <property type="entry name" value="Glyco_hydro_3_N"/>
</dbReference>
<gene>
    <name evidence="8" type="ORF">LIPSTDRAFT_334883</name>
</gene>
<dbReference type="FunFam" id="3.20.20.300:FF:000006">
    <property type="entry name" value="Beta-glucosidase H"/>
    <property type="match status" value="1"/>
</dbReference>
<dbReference type="Gene3D" id="2.60.120.260">
    <property type="entry name" value="Galactose-binding domain-like"/>
    <property type="match status" value="1"/>
</dbReference>
<dbReference type="Pfam" id="PF01915">
    <property type="entry name" value="Glyco_hydro_3_C"/>
    <property type="match status" value="1"/>
</dbReference>
<dbReference type="InterPro" id="IPR036962">
    <property type="entry name" value="Glyco_hydro_3_N_sf"/>
</dbReference>
<dbReference type="OrthoDB" id="47059at2759"/>
<dbReference type="InterPro" id="IPR011658">
    <property type="entry name" value="PA14_dom"/>
</dbReference>
<dbReference type="InterPro" id="IPR017853">
    <property type="entry name" value="GH"/>
</dbReference>
<keyword evidence="6" id="KW-0119">Carbohydrate metabolism</keyword>
<dbReference type="PROSITE" id="PS00775">
    <property type="entry name" value="GLYCOSYL_HYDROL_F3"/>
    <property type="match status" value="1"/>
</dbReference>
<dbReference type="SMART" id="SM01217">
    <property type="entry name" value="Fn3_like"/>
    <property type="match status" value="1"/>
</dbReference>
<sequence length="831" mass="91026">MADLDIEYVLSQLSLDEKVSLTGGRDMWHTTPIPRLGIPSLRLSDGPNGVRGTKFFDSTPAACLPCGTGLGATWDVQLLREVGNFLGLEAKAKGAHVLLGPTVNVQRSPLGGRGFESFSEDPVLSGFLAAAYCNGVQDQNIIPSIKHFVCNDQEDKRMSVNITVGDRALREIYLLPFMLAVRDASPGSFMTAYNKLNGTHCSENKKLLHDVLRSEWGWNGLLVSDWYGTYSTTEAIEAGLDLEMPGPTRWRTITLSHAVSSGKVEEKLLDVRVRNVLSAVKEAHKSGIPAGCRETTRNTPEDRILLRRAAANSIVLLKNEDHVLPLKSDRTTAIIGSNAKIATFCGGGSASLNPYYSTSVLDSVRAKCGDVSFAEGPFSHLEFSLLDGLIVDTNGRPGFTFRSYLEPPEVKGRECIDKMFVKTTKFFLTDYSPPNLKSSLFWTEMEAYLTPDRSGLWDFGLCTQGTARLYIDGAEVVDNATRQEPGNAFLGAGTKEVIGTIDLVAGRKYKLLISFGSAPTSKLVKKGVVTFRKGGVRLRGGPKIDVEKAIEEATEVAKKTQQVVIVVGLNGDWEVEGQDRSDMSLPPHTDELITRVLGVRPDAVVVNQSGAPVAMPWADQAKAIVQMWYGGNEGGNGLADVLFGDVNPGGKLPLTFPKRISDCPAYLHSKSNKGRMIYGEGIFVGYRYYETIDLSVRFPFGHGLSYTTFSQSALRVQTDDRKLIVQLKLENSGDFDGSEVIQVYISHPKSSVSRPVKELKGFSKVMLKSKESIDVKIDIPIKYATSFWDESENAWTSEAGVYEVFVGNSSQSERFLCSTFETSKTFSWNGL</sequence>
<dbReference type="Gene3D" id="2.60.40.10">
    <property type="entry name" value="Immunoglobulins"/>
    <property type="match status" value="1"/>
</dbReference>
<organism evidence="8 9">
    <name type="scientific">Lipomyces starkeyi NRRL Y-11557</name>
    <dbReference type="NCBI Taxonomy" id="675824"/>
    <lineage>
        <taxon>Eukaryota</taxon>
        <taxon>Fungi</taxon>
        <taxon>Dikarya</taxon>
        <taxon>Ascomycota</taxon>
        <taxon>Saccharomycotina</taxon>
        <taxon>Lipomycetes</taxon>
        <taxon>Lipomycetales</taxon>
        <taxon>Lipomycetaceae</taxon>
        <taxon>Lipomyces</taxon>
    </lineage>
</organism>
<dbReference type="EMBL" id="KV454305">
    <property type="protein sequence ID" value="ODQ69195.1"/>
    <property type="molecule type" value="Genomic_DNA"/>
</dbReference>
<comment type="pathway">
    <text evidence="6">Glycan metabolism; cellulose degradation.</text>
</comment>
<accession>A0A1E3PUU8</accession>
<dbReference type="InterPro" id="IPR036881">
    <property type="entry name" value="Glyco_hydro_3_C_sf"/>
</dbReference>
<dbReference type="SUPFAM" id="SSF52279">
    <property type="entry name" value="Beta-D-glucan exohydrolase, C-terminal domain"/>
    <property type="match status" value="1"/>
</dbReference>
<dbReference type="InterPro" id="IPR050288">
    <property type="entry name" value="Cellulose_deg_GH3"/>
</dbReference>
<dbReference type="InterPro" id="IPR013783">
    <property type="entry name" value="Ig-like_fold"/>
</dbReference>
<dbReference type="AlphaFoldDB" id="A0A1E3PUU8"/>
<dbReference type="FunFam" id="2.60.40.10:FF:000495">
    <property type="entry name" value="Periplasmic beta-glucosidase"/>
    <property type="match status" value="1"/>
</dbReference>
<dbReference type="InterPro" id="IPR002772">
    <property type="entry name" value="Glyco_hydro_3_C"/>
</dbReference>
<evidence type="ECO:0000313" key="8">
    <source>
        <dbReference type="EMBL" id="ODQ69195.1"/>
    </source>
</evidence>
<evidence type="ECO:0000256" key="6">
    <source>
        <dbReference type="RuleBase" id="RU361161"/>
    </source>
</evidence>
<dbReference type="PANTHER" id="PTHR42715:SF27">
    <property type="entry name" value="BETA-GLUCOSIDASE-RELATED"/>
    <property type="match status" value="1"/>
</dbReference>
<dbReference type="EC" id="3.2.1.21" evidence="3 6"/>
<evidence type="ECO:0000256" key="3">
    <source>
        <dbReference type="ARBA" id="ARBA00012744"/>
    </source>
</evidence>
<evidence type="ECO:0000256" key="5">
    <source>
        <dbReference type="ARBA" id="ARBA00023295"/>
    </source>
</evidence>
<dbReference type="Pfam" id="PF00933">
    <property type="entry name" value="Glyco_hydro_3"/>
    <property type="match status" value="1"/>
</dbReference>
<reference evidence="8 9" key="1">
    <citation type="journal article" date="2016" name="Proc. Natl. Acad. Sci. U.S.A.">
        <title>Comparative genomics of biotechnologically important yeasts.</title>
        <authorList>
            <person name="Riley R."/>
            <person name="Haridas S."/>
            <person name="Wolfe K.H."/>
            <person name="Lopes M.R."/>
            <person name="Hittinger C.T."/>
            <person name="Goeker M."/>
            <person name="Salamov A.A."/>
            <person name="Wisecaver J.H."/>
            <person name="Long T.M."/>
            <person name="Calvey C.H."/>
            <person name="Aerts A.L."/>
            <person name="Barry K.W."/>
            <person name="Choi C."/>
            <person name="Clum A."/>
            <person name="Coughlan A.Y."/>
            <person name="Deshpande S."/>
            <person name="Douglass A.P."/>
            <person name="Hanson S.J."/>
            <person name="Klenk H.-P."/>
            <person name="LaButti K.M."/>
            <person name="Lapidus A."/>
            <person name="Lindquist E.A."/>
            <person name="Lipzen A.M."/>
            <person name="Meier-Kolthoff J.P."/>
            <person name="Ohm R.A."/>
            <person name="Otillar R.P."/>
            <person name="Pangilinan J.L."/>
            <person name="Peng Y."/>
            <person name="Rokas A."/>
            <person name="Rosa C.A."/>
            <person name="Scheuner C."/>
            <person name="Sibirny A.A."/>
            <person name="Slot J.C."/>
            <person name="Stielow J.B."/>
            <person name="Sun H."/>
            <person name="Kurtzman C.P."/>
            <person name="Blackwell M."/>
            <person name="Grigoriev I.V."/>
            <person name="Jeffries T.W."/>
        </authorList>
    </citation>
    <scope>NUCLEOTIDE SEQUENCE [LARGE SCALE GENOMIC DNA]</scope>
    <source>
        <strain evidence="8 9">NRRL Y-11557</strain>
    </source>
</reference>
<name>A0A1E3PUU8_LIPST</name>
<dbReference type="SUPFAM" id="SSF51445">
    <property type="entry name" value="(Trans)glycosidases"/>
    <property type="match status" value="1"/>
</dbReference>
<keyword evidence="6" id="KW-0624">Polysaccharide degradation</keyword>
<comment type="catalytic activity">
    <reaction evidence="1 6">
        <text>Hydrolysis of terminal, non-reducing beta-D-glucosyl residues with release of beta-D-glucose.</text>
        <dbReference type="EC" id="3.2.1.21"/>
    </reaction>
</comment>
<evidence type="ECO:0000259" key="7">
    <source>
        <dbReference type="PROSITE" id="PS51820"/>
    </source>
</evidence>
<dbReference type="InterPro" id="IPR019800">
    <property type="entry name" value="Glyco_hydro_3_AS"/>
</dbReference>
<dbReference type="Gene3D" id="3.20.20.300">
    <property type="entry name" value="Glycoside hydrolase, family 3, N-terminal domain"/>
    <property type="match status" value="1"/>
</dbReference>
<keyword evidence="9" id="KW-1185">Reference proteome</keyword>